<name>A0AAD9MQR7_9ANNE</name>
<reference evidence="7" key="1">
    <citation type="journal article" date="2023" name="Mol. Biol. Evol.">
        <title>Third-Generation Sequencing Reveals the Adaptive Role of the Epigenome in Three Deep-Sea Polychaetes.</title>
        <authorList>
            <person name="Perez M."/>
            <person name="Aroh O."/>
            <person name="Sun Y."/>
            <person name="Lan Y."/>
            <person name="Juniper S.K."/>
            <person name="Young C.R."/>
            <person name="Angers B."/>
            <person name="Qian P.Y."/>
        </authorList>
    </citation>
    <scope>NUCLEOTIDE SEQUENCE</scope>
    <source>
        <strain evidence="7">P08H-3</strain>
    </source>
</reference>
<keyword evidence="2" id="KW-0813">Transport</keyword>
<proteinExistence type="predicted"/>
<keyword evidence="5 6" id="KW-0472">Membrane</keyword>
<feature type="transmembrane region" description="Helical" evidence="6">
    <location>
        <begin position="20"/>
        <end position="43"/>
    </location>
</feature>
<keyword evidence="3 6" id="KW-0812">Transmembrane</keyword>
<evidence type="ECO:0000313" key="7">
    <source>
        <dbReference type="EMBL" id="KAK2141985.1"/>
    </source>
</evidence>
<comment type="subcellular location">
    <subcellularLocation>
        <location evidence="1">Membrane</location>
        <topology evidence="1">Multi-pass membrane protein</topology>
    </subcellularLocation>
</comment>
<evidence type="ECO:0000313" key="8">
    <source>
        <dbReference type="Proteomes" id="UP001208570"/>
    </source>
</evidence>
<dbReference type="SUPFAM" id="SSF103473">
    <property type="entry name" value="MFS general substrate transporter"/>
    <property type="match status" value="1"/>
</dbReference>
<protein>
    <recommendedName>
        <fullName evidence="9">Major facilitator superfamily (MFS) profile domain-containing protein</fullName>
    </recommendedName>
</protein>
<dbReference type="PANTHER" id="PTHR23506:SF23">
    <property type="entry name" value="GH10249P"/>
    <property type="match status" value="1"/>
</dbReference>
<dbReference type="GO" id="GO:0015842">
    <property type="term" value="P:aminergic neurotransmitter loading into synaptic vesicle"/>
    <property type="evidence" value="ECO:0007669"/>
    <property type="project" value="TreeGrafter"/>
</dbReference>
<evidence type="ECO:0000256" key="2">
    <source>
        <dbReference type="ARBA" id="ARBA00022448"/>
    </source>
</evidence>
<dbReference type="GO" id="GO:0043195">
    <property type="term" value="C:terminal bouton"/>
    <property type="evidence" value="ECO:0007669"/>
    <property type="project" value="TreeGrafter"/>
</dbReference>
<comment type="caution">
    <text evidence="7">The sequence shown here is derived from an EMBL/GenBank/DDBJ whole genome shotgun (WGS) entry which is preliminary data.</text>
</comment>
<dbReference type="AlphaFoldDB" id="A0AAD9MQR7"/>
<dbReference type="PANTHER" id="PTHR23506">
    <property type="entry name" value="GH10249P"/>
    <property type="match status" value="1"/>
</dbReference>
<dbReference type="InterPro" id="IPR050930">
    <property type="entry name" value="MFS_Vesicular_Transporter"/>
</dbReference>
<feature type="transmembrane region" description="Helical" evidence="6">
    <location>
        <begin position="55"/>
        <end position="76"/>
    </location>
</feature>
<dbReference type="GO" id="GO:0005335">
    <property type="term" value="F:serotonin:sodium:chloride symporter activity"/>
    <property type="evidence" value="ECO:0007669"/>
    <property type="project" value="TreeGrafter"/>
</dbReference>
<keyword evidence="8" id="KW-1185">Reference proteome</keyword>
<dbReference type="EMBL" id="JAODUP010001008">
    <property type="protein sequence ID" value="KAK2141985.1"/>
    <property type="molecule type" value="Genomic_DNA"/>
</dbReference>
<sequence>MGMLADRYPDDRERGNAMAVALGGLALGVLGAAFLPASVSYLIGTNIFGPLGHKLGRMLWMIAIVNIIYAPLLCFLRNPPTKAEKTSLVLNEKTSVRYVSYQNDPNTDDEFQSY</sequence>
<evidence type="ECO:0000256" key="5">
    <source>
        <dbReference type="ARBA" id="ARBA00023136"/>
    </source>
</evidence>
<evidence type="ECO:0000256" key="4">
    <source>
        <dbReference type="ARBA" id="ARBA00022989"/>
    </source>
</evidence>
<evidence type="ECO:0000256" key="1">
    <source>
        <dbReference type="ARBA" id="ARBA00004141"/>
    </source>
</evidence>
<evidence type="ECO:0008006" key="9">
    <source>
        <dbReference type="Google" id="ProtNLM"/>
    </source>
</evidence>
<evidence type="ECO:0000256" key="3">
    <source>
        <dbReference type="ARBA" id="ARBA00022692"/>
    </source>
</evidence>
<keyword evidence="4 6" id="KW-1133">Transmembrane helix</keyword>
<dbReference type="InterPro" id="IPR036259">
    <property type="entry name" value="MFS_trans_sf"/>
</dbReference>
<organism evidence="7 8">
    <name type="scientific">Paralvinella palmiformis</name>
    <dbReference type="NCBI Taxonomy" id="53620"/>
    <lineage>
        <taxon>Eukaryota</taxon>
        <taxon>Metazoa</taxon>
        <taxon>Spiralia</taxon>
        <taxon>Lophotrochozoa</taxon>
        <taxon>Annelida</taxon>
        <taxon>Polychaeta</taxon>
        <taxon>Sedentaria</taxon>
        <taxon>Canalipalpata</taxon>
        <taxon>Terebellida</taxon>
        <taxon>Terebelliformia</taxon>
        <taxon>Alvinellidae</taxon>
        <taxon>Paralvinella</taxon>
    </lineage>
</organism>
<dbReference type="Proteomes" id="UP001208570">
    <property type="component" value="Unassembled WGS sequence"/>
</dbReference>
<dbReference type="GO" id="GO:0030672">
    <property type="term" value="C:synaptic vesicle membrane"/>
    <property type="evidence" value="ECO:0007669"/>
    <property type="project" value="TreeGrafter"/>
</dbReference>
<gene>
    <name evidence="7" type="ORF">LSH36_1008g01029</name>
</gene>
<evidence type="ECO:0000256" key="6">
    <source>
        <dbReference type="SAM" id="Phobius"/>
    </source>
</evidence>
<accession>A0AAD9MQR7</accession>